<dbReference type="PROSITE" id="PS01124">
    <property type="entry name" value="HTH_ARAC_FAMILY_2"/>
    <property type="match status" value="1"/>
</dbReference>
<evidence type="ECO:0000256" key="3">
    <source>
        <dbReference type="ARBA" id="ARBA00023163"/>
    </source>
</evidence>
<dbReference type="Gene3D" id="3.30.450.20">
    <property type="entry name" value="PAS domain"/>
    <property type="match status" value="1"/>
</dbReference>
<keyword evidence="1" id="KW-0805">Transcription regulation</keyword>
<dbReference type="InterPro" id="IPR009057">
    <property type="entry name" value="Homeodomain-like_sf"/>
</dbReference>
<dbReference type="InterPro" id="IPR050204">
    <property type="entry name" value="AraC_XylS_family_regulators"/>
</dbReference>
<dbReference type="PROSITE" id="PS00041">
    <property type="entry name" value="HTH_ARAC_FAMILY_1"/>
    <property type="match status" value="1"/>
</dbReference>
<keyword evidence="2" id="KW-0238">DNA-binding</keyword>
<dbReference type="PANTHER" id="PTHR46796">
    <property type="entry name" value="HTH-TYPE TRANSCRIPTIONAL ACTIVATOR RHAS-RELATED"/>
    <property type="match status" value="1"/>
</dbReference>
<name>A0ABX5XJE4_9BACT</name>
<dbReference type="InterPro" id="IPR000014">
    <property type="entry name" value="PAS"/>
</dbReference>
<evidence type="ECO:0000313" key="6">
    <source>
        <dbReference type="Proteomes" id="UP000318081"/>
    </source>
</evidence>
<dbReference type="InterPro" id="IPR035965">
    <property type="entry name" value="PAS-like_dom_sf"/>
</dbReference>
<dbReference type="SUPFAM" id="SSF55785">
    <property type="entry name" value="PYP-like sensor domain (PAS domain)"/>
    <property type="match status" value="1"/>
</dbReference>
<accession>A0ABX5XJE4</accession>
<reference evidence="5 6" key="1">
    <citation type="submission" date="2019-02" db="EMBL/GenBank/DDBJ databases">
        <title>Deep-cultivation of Planctomycetes and their phenomic and genomic characterization uncovers novel biology.</title>
        <authorList>
            <person name="Wiegand S."/>
            <person name="Jogler M."/>
            <person name="Boedeker C."/>
            <person name="Pinto D."/>
            <person name="Vollmers J."/>
            <person name="Rivas-Marin E."/>
            <person name="Kohn T."/>
            <person name="Peeters S.H."/>
            <person name="Heuer A."/>
            <person name="Rast P."/>
            <person name="Oberbeckmann S."/>
            <person name="Bunk B."/>
            <person name="Jeske O."/>
            <person name="Meyerdierks A."/>
            <person name="Storesund J.E."/>
            <person name="Kallscheuer N."/>
            <person name="Luecker S."/>
            <person name="Lage O.M."/>
            <person name="Pohl T."/>
            <person name="Merkel B.J."/>
            <person name="Hornburger P."/>
            <person name="Mueller R.-W."/>
            <person name="Bruemmer F."/>
            <person name="Labrenz M."/>
            <person name="Spormann A.M."/>
            <person name="Op den Camp H."/>
            <person name="Overmann J."/>
            <person name="Amann R."/>
            <person name="Jetten M.S.M."/>
            <person name="Mascher T."/>
            <person name="Medema M.H."/>
            <person name="Devos D.P."/>
            <person name="Kaster A.-K."/>
            <person name="Ovreas L."/>
            <person name="Rohde M."/>
            <person name="Galperin M.Y."/>
            <person name="Jogler C."/>
        </authorList>
    </citation>
    <scope>NUCLEOTIDE SEQUENCE [LARGE SCALE GENOMIC DNA]</scope>
    <source>
        <strain evidence="5 6">TBK1r</strain>
    </source>
</reference>
<dbReference type="PRINTS" id="PR00032">
    <property type="entry name" value="HTHARAC"/>
</dbReference>
<dbReference type="SUPFAM" id="SSF46689">
    <property type="entry name" value="Homeodomain-like"/>
    <property type="match status" value="2"/>
</dbReference>
<organism evidence="5 6">
    <name type="scientific">Stieleria magnilauensis</name>
    <dbReference type="NCBI Taxonomy" id="2527963"/>
    <lineage>
        <taxon>Bacteria</taxon>
        <taxon>Pseudomonadati</taxon>
        <taxon>Planctomycetota</taxon>
        <taxon>Planctomycetia</taxon>
        <taxon>Pirellulales</taxon>
        <taxon>Pirellulaceae</taxon>
        <taxon>Stieleria</taxon>
    </lineage>
</organism>
<keyword evidence="3" id="KW-0804">Transcription</keyword>
<dbReference type="Proteomes" id="UP000318081">
    <property type="component" value="Chromosome"/>
</dbReference>
<dbReference type="RefSeq" id="WP_145207796.1">
    <property type="nucleotide sequence ID" value="NZ_CP036432.1"/>
</dbReference>
<dbReference type="InterPro" id="IPR013656">
    <property type="entry name" value="PAS_4"/>
</dbReference>
<dbReference type="SMART" id="SM00342">
    <property type="entry name" value="HTH_ARAC"/>
    <property type="match status" value="1"/>
</dbReference>
<dbReference type="Pfam" id="PF08448">
    <property type="entry name" value="PAS_4"/>
    <property type="match status" value="1"/>
</dbReference>
<proteinExistence type="predicted"/>
<evidence type="ECO:0000313" key="5">
    <source>
        <dbReference type="EMBL" id="QDV82109.1"/>
    </source>
</evidence>
<dbReference type="CDD" id="cd00130">
    <property type="entry name" value="PAS"/>
    <property type="match status" value="1"/>
</dbReference>
<feature type="domain" description="HTH araC/xylS-type" evidence="4">
    <location>
        <begin position="146"/>
        <end position="244"/>
    </location>
</feature>
<dbReference type="InterPro" id="IPR018062">
    <property type="entry name" value="HTH_AraC-typ_CS"/>
</dbReference>
<dbReference type="EMBL" id="CP036432">
    <property type="protein sequence ID" value="QDV82109.1"/>
    <property type="molecule type" value="Genomic_DNA"/>
</dbReference>
<dbReference type="InterPro" id="IPR020449">
    <property type="entry name" value="Tscrpt_reg_AraC-type_HTH"/>
</dbReference>
<dbReference type="InterPro" id="IPR018060">
    <property type="entry name" value="HTH_AraC"/>
</dbReference>
<evidence type="ECO:0000259" key="4">
    <source>
        <dbReference type="PROSITE" id="PS01124"/>
    </source>
</evidence>
<evidence type="ECO:0000256" key="2">
    <source>
        <dbReference type="ARBA" id="ARBA00023125"/>
    </source>
</evidence>
<gene>
    <name evidence="5" type="primary">btr_1</name>
    <name evidence="5" type="ORF">TBK1r_10340</name>
</gene>
<dbReference type="PANTHER" id="PTHR46796:SF13">
    <property type="entry name" value="HTH-TYPE TRANSCRIPTIONAL ACTIVATOR RHAS"/>
    <property type="match status" value="1"/>
</dbReference>
<evidence type="ECO:0000256" key="1">
    <source>
        <dbReference type="ARBA" id="ARBA00023015"/>
    </source>
</evidence>
<keyword evidence="6" id="KW-1185">Reference proteome</keyword>
<dbReference type="Gene3D" id="1.10.10.60">
    <property type="entry name" value="Homeodomain-like"/>
    <property type="match status" value="2"/>
</dbReference>
<sequence>MENTDLRERFLGRLWPDSQVFLLFDFLPGLSFFVKDRRGRFIALNRRGCEYCGVASEAEAIGRTDYDFFPKSRADEYRADDAAVMESGEPIVDRVESAPEDAGSPRLVMTSKIPLRDQRNRVIGVAGFSRQIERIQTPSGTVDAFAKVITHLHQNFADRLSTDQLAEMAGLSVSHFERRFRRGFGSSPRQYLVRIRVEHAARMLLESDKTVSEIAHECGFYDHAHFSRSFRKIMQLSPSEYRSR</sequence>
<protein>
    <submittedName>
        <fullName evidence="5">HTH-type transcriptional activator Btr</fullName>
    </submittedName>
</protein>
<dbReference type="NCBIfam" id="TIGR00229">
    <property type="entry name" value="sensory_box"/>
    <property type="match status" value="1"/>
</dbReference>
<dbReference type="Pfam" id="PF12833">
    <property type="entry name" value="HTH_18"/>
    <property type="match status" value="1"/>
</dbReference>